<dbReference type="AlphaFoldDB" id="A0A7X0MXB6"/>
<dbReference type="EMBL" id="JACHHT010000004">
    <property type="protein sequence ID" value="MBB6523546.1"/>
    <property type="molecule type" value="Genomic_DNA"/>
</dbReference>
<dbReference type="RefSeq" id="WP_166843435.1">
    <property type="nucleotide sequence ID" value="NZ_JAAONY010000004.1"/>
</dbReference>
<keyword evidence="2" id="KW-0472">Membrane</keyword>
<dbReference type="CDD" id="cd01324">
    <property type="entry name" value="cbb3_Oxidase_CcoQ"/>
    <property type="match status" value="1"/>
</dbReference>
<protein>
    <submittedName>
        <fullName evidence="3">Cytochrome c oxidase cbb3-type subunit 4</fullName>
    </submittedName>
</protein>
<feature type="compositionally biased region" description="Basic and acidic residues" evidence="1">
    <location>
        <begin position="53"/>
        <end position="63"/>
    </location>
</feature>
<feature type="transmembrane region" description="Helical" evidence="2">
    <location>
        <begin position="6"/>
        <end position="25"/>
    </location>
</feature>
<proteinExistence type="predicted"/>
<feature type="region of interest" description="Disordered" evidence="1">
    <location>
        <begin position="42"/>
        <end position="63"/>
    </location>
</feature>
<name>A0A7X0MXB6_9GAMM</name>
<keyword evidence="4" id="KW-1185">Reference proteome</keyword>
<evidence type="ECO:0000256" key="2">
    <source>
        <dbReference type="SAM" id="Phobius"/>
    </source>
</evidence>
<reference evidence="3 4" key="1">
    <citation type="submission" date="2020-08" db="EMBL/GenBank/DDBJ databases">
        <title>Genomic Encyclopedia of Type Strains, Phase IV (KMG-IV): sequencing the most valuable type-strain genomes for metagenomic binning, comparative biology and taxonomic classification.</title>
        <authorList>
            <person name="Goeker M."/>
        </authorList>
    </citation>
    <scope>NUCLEOTIDE SEQUENCE [LARGE SCALE GENOMIC DNA]</scope>
    <source>
        <strain evidence="3 4">DSM 22368</strain>
    </source>
</reference>
<evidence type="ECO:0000256" key="1">
    <source>
        <dbReference type="SAM" id="MobiDB-lite"/>
    </source>
</evidence>
<gene>
    <name evidence="3" type="ORF">HNR48_003860</name>
</gene>
<dbReference type="InParanoid" id="A0A7X0MXB6"/>
<dbReference type="Pfam" id="PF05545">
    <property type="entry name" value="FixQ"/>
    <property type="match status" value="1"/>
</dbReference>
<keyword evidence="2" id="KW-0812">Transmembrane</keyword>
<dbReference type="Proteomes" id="UP000528457">
    <property type="component" value="Unassembled WGS sequence"/>
</dbReference>
<sequence>MDINDWRGISTVFLMIAFIATWIWLWSSKRKKGFDEAANLPFADEDEHQQSATEKDARSSNAE</sequence>
<organism evidence="3 4">
    <name type="scientific">Pseudoteredinibacter isoporae</name>
    <dbReference type="NCBI Taxonomy" id="570281"/>
    <lineage>
        <taxon>Bacteria</taxon>
        <taxon>Pseudomonadati</taxon>
        <taxon>Pseudomonadota</taxon>
        <taxon>Gammaproteobacteria</taxon>
        <taxon>Cellvibrionales</taxon>
        <taxon>Cellvibrionaceae</taxon>
        <taxon>Pseudoteredinibacter</taxon>
    </lineage>
</organism>
<accession>A0A7X0MXB6</accession>
<keyword evidence="2" id="KW-1133">Transmembrane helix</keyword>
<evidence type="ECO:0000313" key="4">
    <source>
        <dbReference type="Proteomes" id="UP000528457"/>
    </source>
</evidence>
<comment type="caution">
    <text evidence="3">The sequence shown here is derived from an EMBL/GenBank/DDBJ whole genome shotgun (WGS) entry which is preliminary data.</text>
</comment>
<evidence type="ECO:0000313" key="3">
    <source>
        <dbReference type="EMBL" id="MBB6523546.1"/>
    </source>
</evidence>
<dbReference type="InterPro" id="IPR008621">
    <property type="entry name" value="Cbb3-typ_cyt_oxidase_comp"/>
</dbReference>